<comment type="caution">
    <text evidence="3">The sequence shown here is derived from an EMBL/GenBank/DDBJ whole genome shotgun (WGS) entry which is preliminary data.</text>
</comment>
<keyword evidence="2" id="KW-0732">Signal</keyword>
<evidence type="ECO:0000313" key="3">
    <source>
        <dbReference type="EMBL" id="NGO78597.1"/>
    </source>
</evidence>
<name>A0A6G4XP49_9ACTN</name>
<feature type="compositionally biased region" description="Polar residues" evidence="1">
    <location>
        <begin position="194"/>
        <end position="210"/>
    </location>
</feature>
<sequence>MRHILRMIALVSIVTVALTAAIFANRQTDTEATAQAKPEEITIAHGSDRRPSETATDWVTYADHVVVVTPVSEKEIAPAQTELQRGEGLLLRNVELRVGDVLWSRPGATTAPSAFAWTAYGWHFKDGSTANRIKMAGEGDSRLELGHTYVMAIQWEPARCSEGDSVPAGWRGLGTGSTMPFDGGVLGQGESEGKNQSATQARALADTSSGVLEEQMAGRTATDLARVLDSAQPVAPQQFGPAARSSAACE</sequence>
<evidence type="ECO:0000256" key="2">
    <source>
        <dbReference type="SAM" id="SignalP"/>
    </source>
</evidence>
<dbReference type="EMBL" id="JAAKZW010000109">
    <property type="protein sequence ID" value="NGO78597.1"/>
    <property type="molecule type" value="Genomic_DNA"/>
</dbReference>
<reference evidence="3 4" key="1">
    <citation type="submission" date="2020-02" db="EMBL/GenBank/DDBJ databases">
        <title>Whole-genome analyses of novel actinobacteria.</title>
        <authorList>
            <person name="Sahin N."/>
            <person name="Tokatli A."/>
        </authorList>
    </citation>
    <scope>NUCLEOTIDE SEQUENCE [LARGE SCALE GENOMIC DNA]</scope>
    <source>
        <strain evidence="3 4">YC504</strain>
    </source>
</reference>
<feature type="region of interest" description="Disordered" evidence="1">
    <location>
        <begin position="186"/>
        <end position="211"/>
    </location>
</feature>
<feature type="chain" id="PRO_5039473228" evidence="2">
    <location>
        <begin position="21"/>
        <end position="250"/>
    </location>
</feature>
<dbReference type="Proteomes" id="UP000481109">
    <property type="component" value="Unassembled WGS sequence"/>
</dbReference>
<gene>
    <name evidence="3" type="ORF">G6045_23500</name>
</gene>
<keyword evidence="4" id="KW-1185">Reference proteome</keyword>
<proteinExistence type="predicted"/>
<feature type="signal peptide" evidence="2">
    <location>
        <begin position="1"/>
        <end position="20"/>
    </location>
</feature>
<organism evidence="3 4">
    <name type="scientific">Streptomyces mesophilus</name>
    <dbReference type="NCBI Taxonomy" id="1775132"/>
    <lineage>
        <taxon>Bacteria</taxon>
        <taxon>Bacillati</taxon>
        <taxon>Actinomycetota</taxon>
        <taxon>Actinomycetes</taxon>
        <taxon>Kitasatosporales</taxon>
        <taxon>Streptomycetaceae</taxon>
        <taxon>Streptomyces</taxon>
    </lineage>
</organism>
<evidence type="ECO:0000313" key="4">
    <source>
        <dbReference type="Proteomes" id="UP000481109"/>
    </source>
</evidence>
<protein>
    <submittedName>
        <fullName evidence="3">Uncharacterized protein</fullName>
    </submittedName>
</protein>
<evidence type="ECO:0000256" key="1">
    <source>
        <dbReference type="SAM" id="MobiDB-lite"/>
    </source>
</evidence>
<dbReference type="AlphaFoldDB" id="A0A6G4XP49"/>
<dbReference type="RefSeq" id="WP_165334047.1">
    <property type="nucleotide sequence ID" value="NZ_JAAKZW010000109.1"/>
</dbReference>
<accession>A0A6G4XP49</accession>